<dbReference type="SUPFAM" id="SSF88946">
    <property type="entry name" value="Sigma2 domain of RNA polymerase sigma factors"/>
    <property type="match status" value="1"/>
</dbReference>
<dbReference type="Pfam" id="PF04542">
    <property type="entry name" value="Sigma70_r2"/>
    <property type="match status" value="1"/>
</dbReference>
<feature type="domain" description="RNA polymerase sigma factor 70 region 4 type 2" evidence="6">
    <location>
        <begin position="109"/>
        <end position="160"/>
    </location>
</feature>
<dbReference type="PANTHER" id="PTHR43133">
    <property type="entry name" value="RNA POLYMERASE ECF-TYPE SIGMA FACTO"/>
    <property type="match status" value="1"/>
</dbReference>
<evidence type="ECO:0000256" key="4">
    <source>
        <dbReference type="ARBA" id="ARBA00023163"/>
    </source>
</evidence>
<dbReference type="Gene3D" id="1.10.1740.10">
    <property type="match status" value="1"/>
</dbReference>
<dbReference type="InterPro" id="IPR007627">
    <property type="entry name" value="RNA_pol_sigma70_r2"/>
</dbReference>
<sequence>MTTLTTAQTTERLLENRHALTAYISCVTRNYHLAEDVFQEVCVKAIGMSDFFESDVHLHRWFRVSARNRAIDIIRAREGRYVGLSEEALEMLEKEWEAETTPPRDERSDALAKCLESLTPRSREIVKMRYFENRSGKEVAEIIGAKVGSAYQAIARIHKALRECVQRQAEAING</sequence>
<dbReference type="InterPro" id="IPR013324">
    <property type="entry name" value="RNA_pol_sigma_r3/r4-like"/>
</dbReference>
<dbReference type="NCBIfam" id="TIGR02937">
    <property type="entry name" value="sigma70-ECF"/>
    <property type="match status" value="1"/>
</dbReference>
<dbReference type="InterPro" id="IPR014284">
    <property type="entry name" value="RNA_pol_sigma-70_dom"/>
</dbReference>
<comment type="similarity">
    <text evidence="1">Belongs to the sigma-70 factor family. ECF subfamily.</text>
</comment>
<evidence type="ECO:0000256" key="3">
    <source>
        <dbReference type="ARBA" id="ARBA00023082"/>
    </source>
</evidence>
<reference evidence="7 8" key="1">
    <citation type="journal article" date="2022" name="Syst. Appl. Microbiol.">
        <title>Rhodopirellula aestuarii sp. nov., a novel member of the genus Rhodopirellula isolated from brackish sediments collected in the Tagus River estuary, Portugal.</title>
        <authorList>
            <person name="Vitorino I.R."/>
            <person name="Klimek D."/>
            <person name="Calusinska M."/>
            <person name="Lobo-da-Cunha A."/>
            <person name="Vasconcelos V."/>
            <person name="Lage O.M."/>
        </authorList>
    </citation>
    <scope>NUCLEOTIDE SEQUENCE [LARGE SCALE GENOMIC DNA]</scope>
    <source>
        <strain evidence="7 8">ICT_H3.1</strain>
    </source>
</reference>
<dbReference type="InterPro" id="IPR013249">
    <property type="entry name" value="RNA_pol_sigma70_r4_t2"/>
</dbReference>
<evidence type="ECO:0000256" key="2">
    <source>
        <dbReference type="ARBA" id="ARBA00023015"/>
    </source>
</evidence>
<dbReference type="PANTHER" id="PTHR43133:SF51">
    <property type="entry name" value="RNA POLYMERASE SIGMA FACTOR"/>
    <property type="match status" value="1"/>
</dbReference>
<proteinExistence type="inferred from homology"/>
<keyword evidence="3" id="KW-0731">Sigma factor</keyword>
<dbReference type="Gene3D" id="1.10.10.10">
    <property type="entry name" value="Winged helix-like DNA-binding domain superfamily/Winged helix DNA-binding domain"/>
    <property type="match status" value="1"/>
</dbReference>
<organism evidence="7 8">
    <name type="scientific">Aporhodopirellula aestuarii</name>
    <dbReference type="NCBI Taxonomy" id="2950107"/>
    <lineage>
        <taxon>Bacteria</taxon>
        <taxon>Pseudomonadati</taxon>
        <taxon>Planctomycetota</taxon>
        <taxon>Planctomycetia</taxon>
        <taxon>Pirellulales</taxon>
        <taxon>Pirellulaceae</taxon>
        <taxon>Aporhodopirellula</taxon>
    </lineage>
</organism>
<dbReference type="EMBL" id="JAMQBK010000038">
    <property type="protein sequence ID" value="MCM2371770.1"/>
    <property type="molecule type" value="Genomic_DNA"/>
</dbReference>
<comment type="caution">
    <text evidence="7">The sequence shown here is derived from an EMBL/GenBank/DDBJ whole genome shotgun (WGS) entry which is preliminary data.</text>
</comment>
<evidence type="ECO:0000259" key="5">
    <source>
        <dbReference type="Pfam" id="PF04542"/>
    </source>
</evidence>
<dbReference type="RefSeq" id="WP_250929404.1">
    <property type="nucleotide sequence ID" value="NZ_JAMQBK010000038.1"/>
</dbReference>
<evidence type="ECO:0000313" key="7">
    <source>
        <dbReference type="EMBL" id="MCM2371770.1"/>
    </source>
</evidence>
<accession>A0ABT0U5D2</accession>
<gene>
    <name evidence="7" type="ORF">NB063_14255</name>
</gene>
<dbReference type="InterPro" id="IPR039425">
    <property type="entry name" value="RNA_pol_sigma-70-like"/>
</dbReference>
<keyword evidence="8" id="KW-1185">Reference proteome</keyword>
<feature type="domain" description="RNA polymerase sigma-70 region 2" evidence="5">
    <location>
        <begin position="16"/>
        <end position="77"/>
    </location>
</feature>
<keyword evidence="4" id="KW-0804">Transcription</keyword>
<name>A0ABT0U5D2_9BACT</name>
<evidence type="ECO:0000256" key="1">
    <source>
        <dbReference type="ARBA" id="ARBA00010641"/>
    </source>
</evidence>
<dbReference type="Pfam" id="PF08281">
    <property type="entry name" value="Sigma70_r4_2"/>
    <property type="match status" value="1"/>
</dbReference>
<evidence type="ECO:0000259" key="6">
    <source>
        <dbReference type="Pfam" id="PF08281"/>
    </source>
</evidence>
<dbReference type="InterPro" id="IPR036388">
    <property type="entry name" value="WH-like_DNA-bd_sf"/>
</dbReference>
<dbReference type="Proteomes" id="UP001202961">
    <property type="component" value="Unassembled WGS sequence"/>
</dbReference>
<dbReference type="CDD" id="cd06171">
    <property type="entry name" value="Sigma70_r4"/>
    <property type="match status" value="1"/>
</dbReference>
<evidence type="ECO:0000313" key="8">
    <source>
        <dbReference type="Proteomes" id="UP001202961"/>
    </source>
</evidence>
<dbReference type="InterPro" id="IPR013325">
    <property type="entry name" value="RNA_pol_sigma_r2"/>
</dbReference>
<keyword evidence="2" id="KW-0805">Transcription regulation</keyword>
<protein>
    <submittedName>
        <fullName evidence="7">Sigma-70 family RNA polymerase sigma factor</fullName>
    </submittedName>
</protein>
<dbReference type="SUPFAM" id="SSF88659">
    <property type="entry name" value="Sigma3 and sigma4 domains of RNA polymerase sigma factors"/>
    <property type="match status" value="1"/>
</dbReference>